<dbReference type="AlphaFoldDB" id="A0A915HUN7"/>
<evidence type="ECO:0000313" key="2">
    <source>
        <dbReference type="WBParaSite" id="nRc.2.0.1.t05256-RA"/>
    </source>
</evidence>
<keyword evidence="1" id="KW-1185">Reference proteome</keyword>
<reference evidence="2" key="1">
    <citation type="submission" date="2022-11" db="UniProtKB">
        <authorList>
            <consortium name="WormBaseParasite"/>
        </authorList>
    </citation>
    <scope>IDENTIFICATION</scope>
</reference>
<protein>
    <submittedName>
        <fullName evidence="2">Uncharacterized protein</fullName>
    </submittedName>
</protein>
<name>A0A915HUN7_ROMCU</name>
<evidence type="ECO:0000313" key="1">
    <source>
        <dbReference type="Proteomes" id="UP000887565"/>
    </source>
</evidence>
<proteinExistence type="predicted"/>
<accession>A0A915HUN7</accession>
<sequence>MSFIEKEGERMQKANQIGDMSDGFMPEFRFDLWQGGLKSLEDVFRVAIYIVLALEDSEDKIEENIGNLSCTGYHALVHPMPCDQ</sequence>
<dbReference type="WBParaSite" id="nRc.2.0.1.t05256-RA">
    <property type="protein sequence ID" value="nRc.2.0.1.t05256-RA"/>
    <property type="gene ID" value="nRc.2.0.1.g05256"/>
</dbReference>
<organism evidence="1 2">
    <name type="scientific">Romanomermis culicivorax</name>
    <name type="common">Nematode worm</name>
    <dbReference type="NCBI Taxonomy" id="13658"/>
    <lineage>
        <taxon>Eukaryota</taxon>
        <taxon>Metazoa</taxon>
        <taxon>Ecdysozoa</taxon>
        <taxon>Nematoda</taxon>
        <taxon>Enoplea</taxon>
        <taxon>Dorylaimia</taxon>
        <taxon>Mermithida</taxon>
        <taxon>Mermithoidea</taxon>
        <taxon>Mermithidae</taxon>
        <taxon>Romanomermis</taxon>
    </lineage>
</organism>
<dbReference type="Proteomes" id="UP000887565">
    <property type="component" value="Unplaced"/>
</dbReference>